<dbReference type="EC" id="1.3.-.-" evidence="3"/>
<dbReference type="Gene3D" id="1.20.140.10">
    <property type="entry name" value="Butyryl-CoA Dehydrogenase, subunit A, domain 3"/>
    <property type="match status" value="1"/>
</dbReference>
<dbReference type="InterPro" id="IPR009075">
    <property type="entry name" value="AcylCo_DH/oxidase_C"/>
</dbReference>
<feature type="domain" description="Acyl-CoA dehydrogenase/oxidase C-terminal" evidence="2">
    <location>
        <begin position="2"/>
        <end position="81"/>
    </location>
</feature>
<evidence type="ECO:0000313" key="3">
    <source>
        <dbReference type="EMBL" id="EQD72111.1"/>
    </source>
</evidence>
<dbReference type="SUPFAM" id="SSF47203">
    <property type="entry name" value="Acyl-CoA dehydrogenase C-terminal domain-like"/>
    <property type="match status" value="1"/>
</dbReference>
<dbReference type="InterPro" id="IPR036250">
    <property type="entry name" value="AcylCo_DH-like_C"/>
</dbReference>
<dbReference type="AlphaFoldDB" id="T1BGM4"/>
<dbReference type="Pfam" id="PF00441">
    <property type="entry name" value="Acyl-CoA_dh_1"/>
    <property type="match status" value="1"/>
</dbReference>
<keyword evidence="3" id="KW-0560">Oxidoreductase</keyword>
<name>T1BGM4_9ZZZZ</name>
<dbReference type="GO" id="GO:0003995">
    <property type="term" value="F:acyl-CoA dehydrogenase activity"/>
    <property type="evidence" value="ECO:0007669"/>
    <property type="project" value="TreeGrafter"/>
</dbReference>
<protein>
    <submittedName>
        <fullName evidence="3">Acyl-CoA oxidase/dehydrogenase, type 1 domain protein</fullName>
        <ecNumber evidence="3">1.3.-.-</ecNumber>
    </submittedName>
</protein>
<dbReference type="PANTHER" id="PTHR43884">
    <property type="entry name" value="ACYL-COA DEHYDROGENASE"/>
    <property type="match status" value="1"/>
</dbReference>
<gene>
    <name evidence="3" type="ORF">B1B_04032</name>
</gene>
<evidence type="ECO:0000259" key="2">
    <source>
        <dbReference type="Pfam" id="PF00441"/>
    </source>
</evidence>
<reference evidence="3" key="1">
    <citation type="submission" date="2013-08" db="EMBL/GenBank/DDBJ databases">
        <authorList>
            <person name="Mendez C."/>
            <person name="Richter M."/>
            <person name="Ferrer M."/>
            <person name="Sanchez J."/>
        </authorList>
    </citation>
    <scope>NUCLEOTIDE SEQUENCE</scope>
</reference>
<organism evidence="3">
    <name type="scientific">mine drainage metagenome</name>
    <dbReference type="NCBI Taxonomy" id="410659"/>
    <lineage>
        <taxon>unclassified sequences</taxon>
        <taxon>metagenomes</taxon>
        <taxon>ecological metagenomes</taxon>
    </lineage>
</organism>
<comment type="caution">
    <text evidence="3">The sequence shown here is derived from an EMBL/GenBank/DDBJ whole genome shotgun (WGS) entry which is preliminary data.</text>
</comment>
<feature type="non-terminal residue" evidence="3">
    <location>
        <position position="1"/>
    </location>
</feature>
<dbReference type="EMBL" id="AUZY01002521">
    <property type="protein sequence ID" value="EQD72111.1"/>
    <property type="molecule type" value="Genomic_DNA"/>
</dbReference>
<dbReference type="PANTHER" id="PTHR43884:SF12">
    <property type="entry name" value="ISOVALERYL-COA DEHYDROGENASE, MITOCHONDRIAL-RELATED"/>
    <property type="match status" value="1"/>
</dbReference>
<reference evidence="3" key="2">
    <citation type="journal article" date="2014" name="ISME J.">
        <title>Microbial stratification in low pH oxic and suboxic macroscopic growths along an acid mine drainage.</title>
        <authorList>
            <person name="Mendez-Garcia C."/>
            <person name="Mesa V."/>
            <person name="Sprenger R.R."/>
            <person name="Richter M."/>
            <person name="Diez M.S."/>
            <person name="Solano J."/>
            <person name="Bargiela R."/>
            <person name="Golyshina O.V."/>
            <person name="Manteca A."/>
            <person name="Ramos J.L."/>
            <person name="Gallego J.R."/>
            <person name="Llorente I."/>
            <person name="Martins Dos Santos V.A."/>
            <person name="Jensen O.N."/>
            <person name="Pelaez A.I."/>
            <person name="Sanchez J."/>
            <person name="Ferrer M."/>
        </authorList>
    </citation>
    <scope>NUCLEOTIDE SEQUENCE</scope>
</reference>
<proteinExistence type="predicted"/>
<accession>T1BGM4</accession>
<sequence>GLVERAAIARDRGEPFHRLASAAKLVASRAAVEVTGRAVESWESLSGPRGARAERIYRDARVYPIVEGTSEIQEMILGRDLLRPGGIASGHGPVGDK</sequence>
<evidence type="ECO:0000256" key="1">
    <source>
        <dbReference type="ARBA" id="ARBA00022630"/>
    </source>
</evidence>
<keyword evidence="1" id="KW-0285">Flavoprotein</keyword>